<dbReference type="Proteomes" id="UP000239549">
    <property type="component" value="Unassembled WGS sequence"/>
</dbReference>
<keyword evidence="1" id="KW-0812">Transmembrane</keyword>
<dbReference type="Pfam" id="PF14221">
    <property type="entry name" value="DUF4330"/>
    <property type="match status" value="1"/>
</dbReference>
<proteinExistence type="predicted"/>
<keyword evidence="3" id="KW-1185">Reference proteome</keyword>
<comment type="caution">
    <text evidence="2">The sequence shown here is derived from an EMBL/GenBank/DDBJ whole genome shotgun (WGS) entry which is preliminary data.</text>
</comment>
<reference evidence="3" key="1">
    <citation type="submission" date="2018-02" db="EMBL/GenBank/DDBJ databases">
        <title>Genome sequence of Desulfocucumis palustris strain NAW-5.</title>
        <authorList>
            <person name="Watanabe M."/>
            <person name="Kojima H."/>
            <person name="Fukui M."/>
        </authorList>
    </citation>
    <scope>NUCLEOTIDE SEQUENCE [LARGE SCALE GENOMIC DNA]</scope>
    <source>
        <strain evidence="3">NAW-5</strain>
    </source>
</reference>
<sequence>MKLIDEKGKVLGIINVIDLIILLVIVLVGAGAAYKYTHKEAQGEIKTVEFQVMVPCVRPELAQAVKAGDKMVQGGSYTTVTVKSVDIKPGLSVNLNAQGNKVISYDPYMKDVFVVNEGKVNISSASITMGGQEIRIGKDYYVKSRDYELKGTIMKIEVKD</sequence>
<evidence type="ECO:0000313" key="3">
    <source>
        <dbReference type="Proteomes" id="UP000239549"/>
    </source>
</evidence>
<dbReference type="OrthoDB" id="1723529at2"/>
<keyword evidence="1" id="KW-0472">Membrane</keyword>
<name>A0A2L2XM31_9FIRM</name>
<gene>
    <name evidence="2" type="ORF">DCCM_4499</name>
</gene>
<evidence type="ECO:0000313" key="2">
    <source>
        <dbReference type="EMBL" id="GBF35376.1"/>
    </source>
</evidence>
<feature type="transmembrane region" description="Helical" evidence="1">
    <location>
        <begin position="12"/>
        <end position="34"/>
    </location>
</feature>
<dbReference type="EMBL" id="BFAV01000159">
    <property type="protein sequence ID" value="GBF35376.1"/>
    <property type="molecule type" value="Genomic_DNA"/>
</dbReference>
<evidence type="ECO:0000256" key="1">
    <source>
        <dbReference type="SAM" id="Phobius"/>
    </source>
</evidence>
<evidence type="ECO:0008006" key="4">
    <source>
        <dbReference type="Google" id="ProtNLM"/>
    </source>
</evidence>
<dbReference type="InterPro" id="IPR025480">
    <property type="entry name" value="DUF4330"/>
</dbReference>
<protein>
    <recommendedName>
        <fullName evidence="4">DUF4330 domain-containing protein</fullName>
    </recommendedName>
</protein>
<keyword evidence="1" id="KW-1133">Transmembrane helix</keyword>
<accession>A0A2L2XM31</accession>
<organism evidence="2 3">
    <name type="scientific">Desulfocucumis palustris</name>
    <dbReference type="NCBI Taxonomy" id="1898651"/>
    <lineage>
        <taxon>Bacteria</taxon>
        <taxon>Bacillati</taxon>
        <taxon>Bacillota</taxon>
        <taxon>Clostridia</taxon>
        <taxon>Eubacteriales</taxon>
        <taxon>Desulfocucumaceae</taxon>
        <taxon>Desulfocucumis</taxon>
    </lineage>
</organism>
<dbReference type="AlphaFoldDB" id="A0A2L2XM31"/>
<dbReference type="RefSeq" id="WP_104373449.1">
    <property type="nucleotide sequence ID" value="NZ_BFAV01000159.1"/>
</dbReference>